<feature type="compositionally biased region" description="Low complexity" evidence="1">
    <location>
        <begin position="123"/>
        <end position="136"/>
    </location>
</feature>
<protein>
    <recommendedName>
        <fullName evidence="4">Lipoprotein</fullName>
    </recommendedName>
</protein>
<evidence type="ECO:0000256" key="1">
    <source>
        <dbReference type="SAM" id="MobiDB-lite"/>
    </source>
</evidence>
<organism evidence="3">
    <name type="scientific">Streptomyces sp. NBC_00060</name>
    <dbReference type="NCBI Taxonomy" id="2975636"/>
    <lineage>
        <taxon>Bacteria</taxon>
        <taxon>Bacillati</taxon>
        <taxon>Actinomycetota</taxon>
        <taxon>Actinomycetes</taxon>
        <taxon>Kitasatosporales</taxon>
        <taxon>Streptomycetaceae</taxon>
        <taxon>Streptomyces</taxon>
    </lineage>
</organism>
<sequence length="322" mass="34491">MVHLVVHRSARGMRFALSSLMLLTVSAGCAGAQSAGRSPTPPPERTSSQGRLSSAAIDLATHSGTWPTTERTLMSAEVRLVRACMQEKGFRYPAPDPPARAAPEDESAAVELADRSRTGYGISEAPSQAPGPGSPSVDRYYRTLSAARQRGFDQALNGPPDKKVTVSGTDWGEVRVATAGCGAESRSRLAGSPALWARITYVPEKYDNELGQRVTSAPAYLRAMGEWRSCMAGRGLPYGSPEQAQGALRKERQAAGSADVFRRREIAVAVADGECALRAHLPAVSLRVQRELVSTLSRGEQRTLADLAAHREAALRRARTVL</sequence>
<evidence type="ECO:0008006" key="4">
    <source>
        <dbReference type="Google" id="ProtNLM"/>
    </source>
</evidence>
<gene>
    <name evidence="3" type="ORF">OHV25_35865</name>
</gene>
<dbReference type="AlphaFoldDB" id="A0AAU2H8W5"/>
<evidence type="ECO:0000256" key="2">
    <source>
        <dbReference type="SAM" id="SignalP"/>
    </source>
</evidence>
<reference evidence="3" key="1">
    <citation type="submission" date="2022-10" db="EMBL/GenBank/DDBJ databases">
        <title>The complete genomes of actinobacterial strains from the NBC collection.</title>
        <authorList>
            <person name="Joergensen T.S."/>
            <person name="Alvarez Arevalo M."/>
            <person name="Sterndorff E.B."/>
            <person name="Faurdal D."/>
            <person name="Vuksanovic O."/>
            <person name="Mourched A.-S."/>
            <person name="Charusanti P."/>
            <person name="Shaw S."/>
            <person name="Blin K."/>
            <person name="Weber T."/>
        </authorList>
    </citation>
    <scope>NUCLEOTIDE SEQUENCE</scope>
    <source>
        <strain evidence="3">NBC_00060</strain>
    </source>
</reference>
<name>A0AAU2H8W5_9ACTN</name>
<feature type="region of interest" description="Disordered" evidence="1">
    <location>
        <begin position="119"/>
        <end position="139"/>
    </location>
</feature>
<feature type="chain" id="PRO_5043782309" description="Lipoprotein" evidence="2">
    <location>
        <begin position="33"/>
        <end position="322"/>
    </location>
</feature>
<dbReference type="EMBL" id="CP108253">
    <property type="protein sequence ID" value="WTU44589.1"/>
    <property type="molecule type" value="Genomic_DNA"/>
</dbReference>
<feature type="region of interest" description="Disordered" evidence="1">
    <location>
        <begin position="31"/>
        <end position="52"/>
    </location>
</feature>
<proteinExistence type="predicted"/>
<keyword evidence="2" id="KW-0732">Signal</keyword>
<feature type="signal peptide" evidence="2">
    <location>
        <begin position="1"/>
        <end position="32"/>
    </location>
</feature>
<accession>A0AAU2H8W5</accession>
<evidence type="ECO:0000313" key="3">
    <source>
        <dbReference type="EMBL" id="WTU44589.1"/>
    </source>
</evidence>